<feature type="transmembrane region" description="Helical" evidence="2">
    <location>
        <begin position="424"/>
        <end position="448"/>
    </location>
</feature>
<feature type="transmembrane region" description="Helical" evidence="2">
    <location>
        <begin position="643"/>
        <end position="662"/>
    </location>
</feature>
<keyword evidence="2" id="KW-0472">Membrane</keyword>
<keyword evidence="1" id="KW-0997">Cell inner membrane</keyword>
<feature type="transmembrane region" description="Helical" evidence="2">
    <location>
        <begin position="45"/>
        <end position="64"/>
    </location>
</feature>
<dbReference type="GO" id="GO:0005886">
    <property type="term" value="C:plasma membrane"/>
    <property type="evidence" value="ECO:0007669"/>
    <property type="project" value="UniProtKB-SubCell"/>
</dbReference>
<comment type="caution">
    <text evidence="4">The sequence shown here is derived from an EMBL/GenBank/DDBJ whole genome shotgun (WGS) entry which is preliminary data.</text>
</comment>
<feature type="transmembrane region" description="Helical" evidence="2">
    <location>
        <begin position="371"/>
        <end position="404"/>
    </location>
</feature>
<dbReference type="Proteomes" id="UP000034832">
    <property type="component" value="Unassembled WGS sequence"/>
</dbReference>
<reference evidence="4" key="1">
    <citation type="submission" date="2019-04" db="EMBL/GenBank/DDBJ databases">
        <title>Whole genome sequencing of cave bacteria.</title>
        <authorList>
            <person name="Gan H.M."/>
            <person name="Barton H."/>
            <person name="Savka M.A."/>
        </authorList>
    </citation>
    <scope>NUCLEOTIDE SEQUENCE [LARGE SCALE GENOMIC DNA]</scope>
    <source>
        <strain evidence="4">LC387</strain>
    </source>
</reference>
<feature type="transmembrane region" description="Helical" evidence="2">
    <location>
        <begin position="100"/>
        <end position="117"/>
    </location>
</feature>
<organism evidence="4 5">
    <name type="scientific">Afipia massiliensis</name>
    <dbReference type="NCBI Taxonomy" id="211460"/>
    <lineage>
        <taxon>Bacteria</taxon>
        <taxon>Pseudomonadati</taxon>
        <taxon>Pseudomonadota</taxon>
        <taxon>Alphaproteobacteria</taxon>
        <taxon>Hyphomicrobiales</taxon>
        <taxon>Nitrobacteraceae</taxon>
        <taxon>Afipia</taxon>
    </lineage>
</organism>
<feature type="transmembrane region" description="Helical" evidence="2">
    <location>
        <begin position="129"/>
        <end position="146"/>
    </location>
</feature>
<dbReference type="InterPro" id="IPR011853">
    <property type="entry name" value="TRAP_DctM-Dct_fused"/>
</dbReference>
<feature type="transmembrane region" description="Helical" evidence="2">
    <location>
        <begin position="284"/>
        <end position="309"/>
    </location>
</feature>
<dbReference type="GO" id="GO:0022857">
    <property type="term" value="F:transmembrane transporter activity"/>
    <property type="evidence" value="ECO:0007669"/>
    <property type="project" value="UniProtKB-UniRule"/>
</dbReference>
<evidence type="ECO:0000313" key="5">
    <source>
        <dbReference type="Proteomes" id="UP000034832"/>
    </source>
</evidence>
<protein>
    <submittedName>
        <fullName evidence="4">TRAP transporter fused permease subunit</fullName>
    </submittedName>
</protein>
<name>A0A4U6BIP1_9BRAD</name>
<comment type="function">
    <text evidence="1">Part of the tripartite ATP-independent periplasmic (TRAP) transport system.</text>
</comment>
<dbReference type="EMBL" id="LBIA02000001">
    <property type="protein sequence ID" value="TKT69969.1"/>
    <property type="molecule type" value="Genomic_DNA"/>
</dbReference>
<feature type="transmembrane region" description="Helical" evidence="2">
    <location>
        <begin position="513"/>
        <end position="536"/>
    </location>
</feature>
<comment type="subcellular location">
    <subcellularLocation>
        <location evidence="1">Cell inner membrane</location>
        <topology evidence="1">Multi-pass membrane protein</topology>
    </subcellularLocation>
</comment>
<accession>A0A4U6BIP1</accession>
<feature type="domain" description="TRAP C4-dicarboxylate transport system permease DctM subunit" evidence="3">
    <location>
        <begin position="138"/>
        <end position="558"/>
    </location>
</feature>
<dbReference type="InterPro" id="IPR010656">
    <property type="entry name" value="DctM"/>
</dbReference>
<dbReference type="STRING" id="211460.YH63_18645"/>
<keyword evidence="1" id="KW-0813">Transport</keyword>
<feature type="transmembrane region" description="Helical" evidence="2">
    <location>
        <begin position="70"/>
        <end position="88"/>
    </location>
</feature>
<dbReference type="PANTHER" id="PTHR43849:SF2">
    <property type="entry name" value="BLL3936 PROTEIN"/>
    <property type="match status" value="1"/>
</dbReference>
<dbReference type="AlphaFoldDB" id="A0A4U6BIP1"/>
<proteinExistence type="predicted"/>
<feature type="transmembrane region" description="Helical" evidence="2">
    <location>
        <begin position="612"/>
        <end position="631"/>
    </location>
</feature>
<dbReference type="RefSeq" id="WP_046829353.1">
    <property type="nucleotide sequence ID" value="NZ_LBIA02000001.1"/>
</dbReference>
<dbReference type="PANTHER" id="PTHR43849">
    <property type="entry name" value="BLL3936 PROTEIN"/>
    <property type="match status" value="1"/>
</dbReference>
<dbReference type="NCBIfam" id="TIGR02123">
    <property type="entry name" value="TRAP_fused"/>
    <property type="match status" value="1"/>
</dbReference>
<keyword evidence="1" id="KW-1003">Cell membrane</keyword>
<feature type="transmembrane region" description="Helical" evidence="2">
    <location>
        <begin position="485"/>
        <end position="504"/>
    </location>
</feature>
<evidence type="ECO:0000256" key="1">
    <source>
        <dbReference type="RuleBase" id="RU369079"/>
    </source>
</evidence>
<dbReference type="OrthoDB" id="9759894at2"/>
<gene>
    <name evidence="4" type="ORF">YH63_000205</name>
</gene>
<feature type="transmembrane region" description="Helical" evidence="2">
    <location>
        <begin position="195"/>
        <end position="218"/>
    </location>
</feature>
<dbReference type="Pfam" id="PF06808">
    <property type="entry name" value="DctM"/>
    <property type="match status" value="1"/>
</dbReference>
<feature type="transmembrane region" description="Helical" evidence="2">
    <location>
        <begin position="153"/>
        <end position="175"/>
    </location>
</feature>
<keyword evidence="2" id="KW-1133">Transmembrane helix</keyword>
<keyword evidence="2" id="KW-0812">Transmembrane</keyword>
<sequence>MTTVNTPPGSDPTVISDEALRKAEEFIEADEGATNRLGGLAGQTVTVIAIAMSLFHLYAAYAIVPTQELRYTHVAFTLVLSFLLFPLAARFRNRVRWWDVIPGILAVATIVYALSGGDDFTDRATTPDRWDVIVGIIFIVLVLEATRRTTGAIMPVVAVFFIAYAMLGPHLPAPWTHRGYDLSRLVGHLFITLEGIFGVAVDVSATLIILFTIFGAFLQQSGAGKFFIDFSLAMMGGKPNSAGRTVVLSSFLLGGPSGSGVATTVMIGTVAYPMMKKAGFEKNAAGGLLAAGGLGAILSPPVLGAAAFLIAEFLKISYLDVIWMATIPTCLYYLSLLIMVELDAKRFHARDVDFKPEMSLGTMTKRYGFHFISLIAVVFFMVIGYSPALSVFYAIITTFALSFLRKDTALMPPKLKRALADGSIGALNAATTCACAGIVVGIVTLTGLGLKFSSIVIAYAGGSLLLTAIYTALIVWIIGLAVPVTASYIICAVIAAPALIKLGVPDYAAHMFIFYYAVLSEVSPPTALSPFAAAAITGGDPYKTTLQSWKYTLPAFLVPFVFVLDPQGVGLLLNIPKGGSWVDVFEITLKTTLGLMALAAAAQGWVLRHTTLIERGLLILSGLLLVFPSLIEALIEAAIGRDISYTYVPGVLIGLGVLLWQAKGPALQRPA</sequence>
<evidence type="ECO:0000256" key="2">
    <source>
        <dbReference type="SAM" id="Phobius"/>
    </source>
</evidence>
<evidence type="ECO:0000313" key="4">
    <source>
        <dbReference type="EMBL" id="TKT69969.1"/>
    </source>
</evidence>
<keyword evidence="5" id="KW-1185">Reference proteome</keyword>
<feature type="transmembrane region" description="Helical" evidence="2">
    <location>
        <begin position="556"/>
        <end position="575"/>
    </location>
</feature>
<evidence type="ECO:0000259" key="3">
    <source>
        <dbReference type="Pfam" id="PF06808"/>
    </source>
</evidence>
<feature type="transmembrane region" description="Helical" evidence="2">
    <location>
        <begin position="321"/>
        <end position="340"/>
    </location>
</feature>
<feature type="transmembrane region" description="Helical" evidence="2">
    <location>
        <begin position="455"/>
        <end position="479"/>
    </location>
</feature>